<name>A0AAN9E879_CROPI</name>
<dbReference type="GO" id="GO:0003723">
    <property type="term" value="F:RNA binding"/>
    <property type="evidence" value="ECO:0007669"/>
    <property type="project" value="UniProtKB-UniRule"/>
</dbReference>
<keyword evidence="1 2" id="KW-0694">RNA-binding</keyword>
<keyword evidence="6" id="KW-1185">Reference proteome</keyword>
<dbReference type="InterPro" id="IPR006630">
    <property type="entry name" value="La_HTH"/>
</dbReference>
<dbReference type="InterPro" id="IPR045180">
    <property type="entry name" value="La_dom_prot"/>
</dbReference>
<organism evidence="5 6">
    <name type="scientific">Crotalaria pallida</name>
    <name type="common">Smooth rattlebox</name>
    <name type="synonym">Crotalaria striata</name>
    <dbReference type="NCBI Taxonomy" id="3830"/>
    <lineage>
        <taxon>Eukaryota</taxon>
        <taxon>Viridiplantae</taxon>
        <taxon>Streptophyta</taxon>
        <taxon>Embryophyta</taxon>
        <taxon>Tracheophyta</taxon>
        <taxon>Spermatophyta</taxon>
        <taxon>Magnoliopsida</taxon>
        <taxon>eudicotyledons</taxon>
        <taxon>Gunneridae</taxon>
        <taxon>Pentapetalae</taxon>
        <taxon>rosids</taxon>
        <taxon>fabids</taxon>
        <taxon>Fabales</taxon>
        <taxon>Fabaceae</taxon>
        <taxon>Papilionoideae</taxon>
        <taxon>50 kb inversion clade</taxon>
        <taxon>genistoids sensu lato</taxon>
        <taxon>core genistoids</taxon>
        <taxon>Crotalarieae</taxon>
        <taxon>Crotalaria</taxon>
    </lineage>
</organism>
<evidence type="ECO:0000313" key="5">
    <source>
        <dbReference type="EMBL" id="KAK7250830.1"/>
    </source>
</evidence>
<accession>A0AAN9E879</accession>
<dbReference type="AlphaFoldDB" id="A0AAN9E879"/>
<comment type="caution">
    <text evidence="5">The sequence shown here is derived from an EMBL/GenBank/DDBJ whole genome shotgun (WGS) entry which is preliminary data.</text>
</comment>
<reference evidence="5 6" key="1">
    <citation type="submission" date="2024-01" db="EMBL/GenBank/DDBJ databases">
        <title>The genomes of 5 underutilized Papilionoideae crops provide insights into root nodulation and disease resistanc.</title>
        <authorList>
            <person name="Yuan L."/>
        </authorList>
    </citation>
    <scope>NUCLEOTIDE SEQUENCE [LARGE SCALE GENOMIC DNA]</scope>
    <source>
        <strain evidence="5">ZHUSHIDOU_FW_LH</strain>
        <tissue evidence="5">Leaf</tissue>
    </source>
</reference>
<dbReference type="Pfam" id="PF05383">
    <property type="entry name" value="La"/>
    <property type="match status" value="1"/>
</dbReference>
<evidence type="ECO:0000256" key="2">
    <source>
        <dbReference type="PROSITE-ProRule" id="PRU00332"/>
    </source>
</evidence>
<dbReference type="FunFam" id="1.10.10.10:FF:000131">
    <property type="entry name" value="la-related protein 1B isoform X2"/>
    <property type="match status" value="1"/>
</dbReference>
<protein>
    <recommendedName>
        <fullName evidence="4">HTH La-type RNA-binding domain-containing protein</fullName>
    </recommendedName>
</protein>
<dbReference type="InterPro" id="IPR036390">
    <property type="entry name" value="WH_DNA-bd_sf"/>
</dbReference>
<feature type="compositionally biased region" description="Polar residues" evidence="3">
    <location>
        <begin position="166"/>
        <end position="176"/>
    </location>
</feature>
<feature type="compositionally biased region" description="Low complexity" evidence="3">
    <location>
        <begin position="122"/>
        <end position="140"/>
    </location>
</feature>
<dbReference type="PANTHER" id="PTHR22792">
    <property type="entry name" value="LUPUS LA PROTEIN-RELATED"/>
    <property type="match status" value="1"/>
</dbReference>
<dbReference type="SUPFAM" id="SSF46785">
    <property type="entry name" value="Winged helix' DNA-binding domain"/>
    <property type="match status" value="1"/>
</dbReference>
<dbReference type="Gene3D" id="1.10.10.10">
    <property type="entry name" value="Winged helix-like DNA-binding domain superfamily/Winged helix DNA-binding domain"/>
    <property type="match status" value="1"/>
</dbReference>
<gene>
    <name evidence="5" type="ORF">RIF29_33545</name>
</gene>
<feature type="region of interest" description="Disordered" evidence="3">
    <location>
        <begin position="425"/>
        <end position="448"/>
    </location>
</feature>
<evidence type="ECO:0000259" key="4">
    <source>
        <dbReference type="PROSITE" id="PS50961"/>
    </source>
</evidence>
<feature type="domain" description="HTH La-type RNA-binding" evidence="4">
    <location>
        <begin position="288"/>
        <end position="377"/>
    </location>
</feature>
<dbReference type="CDD" id="cd07323">
    <property type="entry name" value="LAM"/>
    <property type="match status" value="1"/>
</dbReference>
<proteinExistence type="predicted"/>
<feature type="region of interest" description="Disordered" evidence="3">
    <location>
        <begin position="1"/>
        <end position="210"/>
    </location>
</feature>
<sequence length="448" mass="49509">MALCGPSSEESVSAVTDNGFKGHNGNNTRKSAWNNKPSNEGPTSELKPPFMGADSWPPLSESTRPSVKSPSPSPSVPQSQGSGSVLPSPRRLARDNANTNNVVPAQEKEKSFKRSNSNPSYNGGNHSQPSSSHGSMPSTGFVSHNSSPKDHQTRHGFVSNDHPHQRNSYRNRNGGPNQRGDGAHHHNYGIRRDQDFGNHDWNARPNFNGRDNYMLPRFGPRFTRHPPPPSSTNLFPQQPLMQPFGWPIGYPELPPQMVYGPPPPLDALRGVLYMPQPPIPPPHSMLFPSPDPQLHSKILNQIDYYFSDENLVKDVYLRKKMDDQGWVPINLIAGFKKVKQLTDSIRIVLDAVGTSSVVEVQGDKVRRQNDWWRWIMPSNNTGSQTIGKLADQVQNVALETVNNDGTGGLDVLQNRLDGDLNSWFPHSSSEGTGQVGIQISDHSISARN</sequence>
<feature type="compositionally biased region" description="Basic and acidic residues" evidence="3">
    <location>
        <begin position="190"/>
        <end position="202"/>
    </location>
</feature>
<evidence type="ECO:0000256" key="3">
    <source>
        <dbReference type="SAM" id="MobiDB-lite"/>
    </source>
</evidence>
<dbReference type="Proteomes" id="UP001372338">
    <property type="component" value="Unassembled WGS sequence"/>
</dbReference>
<evidence type="ECO:0000256" key="1">
    <source>
        <dbReference type="ARBA" id="ARBA00022884"/>
    </source>
</evidence>
<feature type="compositionally biased region" description="Low complexity" evidence="3">
    <location>
        <begin position="65"/>
        <end position="84"/>
    </location>
</feature>
<dbReference type="SMART" id="SM00715">
    <property type="entry name" value="LA"/>
    <property type="match status" value="1"/>
</dbReference>
<dbReference type="PROSITE" id="PS50961">
    <property type="entry name" value="HTH_LA"/>
    <property type="match status" value="1"/>
</dbReference>
<dbReference type="PANTHER" id="PTHR22792:SF132">
    <property type="entry name" value="LA-RELATED PROTEIN 1"/>
    <property type="match status" value="1"/>
</dbReference>
<evidence type="ECO:0000313" key="6">
    <source>
        <dbReference type="Proteomes" id="UP001372338"/>
    </source>
</evidence>
<dbReference type="GO" id="GO:0005737">
    <property type="term" value="C:cytoplasm"/>
    <property type="evidence" value="ECO:0007669"/>
    <property type="project" value="UniProtKB-ARBA"/>
</dbReference>
<feature type="compositionally biased region" description="Polar residues" evidence="3">
    <location>
        <begin position="24"/>
        <end position="42"/>
    </location>
</feature>
<dbReference type="InterPro" id="IPR036388">
    <property type="entry name" value="WH-like_DNA-bd_sf"/>
</dbReference>
<dbReference type="EMBL" id="JAYWIO010000007">
    <property type="protein sequence ID" value="KAK7250830.1"/>
    <property type="molecule type" value="Genomic_DNA"/>
</dbReference>